<keyword evidence="1 3" id="KW-0554">One-carbon metabolism</keyword>
<evidence type="ECO:0000256" key="4">
    <source>
        <dbReference type="NCBIfam" id="TIGR00655"/>
    </source>
</evidence>
<organism evidence="6 7">
    <name type="scientific">Faucicola atlantae</name>
    <dbReference type="NCBI Taxonomy" id="34059"/>
    <lineage>
        <taxon>Bacteria</taxon>
        <taxon>Pseudomonadati</taxon>
        <taxon>Pseudomonadota</taxon>
        <taxon>Gammaproteobacteria</taxon>
        <taxon>Moraxellales</taxon>
        <taxon>Moraxellaceae</taxon>
        <taxon>Faucicola</taxon>
    </lineage>
</organism>
<dbReference type="Gene3D" id="3.30.70.260">
    <property type="match status" value="1"/>
</dbReference>
<dbReference type="CDD" id="cd04875">
    <property type="entry name" value="ACT_F4HF-DF"/>
    <property type="match status" value="1"/>
</dbReference>
<comment type="caution">
    <text evidence="6">The sequence shown here is derived from an EMBL/GenBank/DDBJ whole genome shotgun (WGS) entry which is preliminary data.</text>
</comment>
<dbReference type="PANTHER" id="PTHR42706:SF1">
    <property type="entry name" value="FORMYLTETRAHYDROFOLATE DEFORMYLASE 2, MITOCHONDRIAL"/>
    <property type="match status" value="1"/>
</dbReference>
<comment type="function">
    <text evidence="3">Catalyzes the hydrolysis of 10-formyltetrahydrofolate (formyl-FH4) to formate and tetrahydrofolate (FH4).</text>
</comment>
<evidence type="ECO:0000256" key="1">
    <source>
        <dbReference type="ARBA" id="ARBA00022563"/>
    </source>
</evidence>
<dbReference type="EC" id="3.5.1.10" evidence="3 4"/>
<keyword evidence="2 3" id="KW-0378">Hydrolase</keyword>
<dbReference type="AlphaFoldDB" id="A0A1B8Q9P8"/>
<dbReference type="SUPFAM" id="SSF55021">
    <property type="entry name" value="ACT-like"/>
    <property type="match status" value="1"/>
</dbReference>
<evidence type="ECO:0000259" key="5">
    <source>
        <dbReference type="PROSITE" id="PS51671"/>
    </source>
</evidence>
<comment type="similarity">
    <text evidence="3">Belongs to the PurU family.</text>
</comment>
<dbReference type="InterPro" id="IPR044074">
    <property type="entry name" value="PurU_ACT"/>
</dbReference>
<dbReference type="EMBL" id="LZNA01000069">
    <property type="protein sequence ID" value="OBX75838.1"/>
    <property type="molecule type" value="Genomic_DNA"/>
</dbReference>
<evidence type="ECO:0000313" key="7">
    <source>
        <dbReference type="Proteomes" id="UP000092616"/>
    </source>
</evidence>
<dbReference type="PIRSF" id="PIRSF036480">
    <property type="entry name" value="FormyFH4_hydr"/>
    <property type="match status" value="1"/>
</dbReference>
<dbReference type="PRINTS" id="PR01575">
    <property type="entry name" value="FFH4HYDRLASE"/>
</dbReference>
<sequence>MSALSGSNLPTTVAMTTIVLLIKCQDQAGIVQAVSAAVYRHGGNIISLDQYSTALEGGQYFMRLAFAVQDWAQQGAAFCDDFAQNVAQTYATDWQVFDSRQRKRMAILVSKADHALLDLLWRWQRGQLACEIACVVSNHDHLRRAVENFGVPFHVVPVHGADKAASEAALQALVADCDLLVLARYMQILSADFVANWSMKIINIHHSFLPAFVGANPYQQAYDKGVKLIGATAHYVTADLDQGPIIEQDVLRVGHRHSVAELRALGQDVERNVLTRAVRWHLDNRVIVAGNKTVVFS</sequence>
<dbReference type="Pfam" id="PF01842">
    <property type="entry name" value="ACT"/>
    <property type="match status" value="1"/>
</dbReference>
<dbReference type="NCBIfam" id="NF004684">
    <property type="entry name" value="PRK06027.1"/>
    <property type="match status" value="1"/>
</dbReference>
<dbReference type="InterPro" id="IPR004810">
    <property type="entry name" value="PurU"/>
</dbReference>
<accession>A0A1B8Q9P8</accession>
<dbReference type="NCBIfam" id="TIGR00655">
    <property type="entry name" value="PurU"/>
    <property type="match status" value="1"/>
</dbReference>
<comment type="pathway">
    <text evidence="3">Purine metabolism; IMP biosynthesis via de novo pathway; formate from 10-formyl-5,6,7,8-tetrahydrofolate: step 1/1.</text>
</comment>
<dbReference type="Gene3D" id="3.40.50.170">
    <property type="entry name" value="Formyl transferase, N-terminal domain"/>
    <property type="match status" value="1"/>
</dbReference>
<dbReference type="PANTHER" id="PTHR42706">
    <property type="entry name" value="FORMYLTETRAHYDROFOLATE DEFORMYLASE"/>
    <property type="match status" value="1"/>
</dbReference>
<dbReference type="InterPro" id="IPR036477">
    <property type="entry name" value="Formyl_transf_N_sf"/>
</dbReference>
<dbReference type="InterPro" id="IPR002912">
    <property type="entry name" value="ACT_dom"/>
</dbReference>
<dbReference type="SUPFAM" id="SSF53328">
    <property type="entry name" value="Formyltransferase"/>
    <property type="match status" value="1"/>
</dbReference>
<comment type="catalytic activity">
    <reaction evidence="3">
        <text>(6R)-10-formyltetrahydrofolate + H2O = (6S)-5,6,7,8-tetrahydrofolate + formate + H(+)</text>
        <dbReference type="Rhea" id="RHEA:19833"/>
        <dbReference type="ChEBI" id="CHEBI:15377"/>
        <dbReference type="ChEBI" id="CHEBI:15378"/>
        <dbReference type="ChEBI" id="CHEBI:15740"/>
        <dbReference type="ChEBI" id="CHEBI:57453"/>
        <dbReference type="ChEBI" id="CHEBI:195366"/>
        <dbReference type="EC" id="3.5.1.10"/>
    </reaction>
</comment>
<reference evidence="6 7" key="1">
    <citation type="submission" date="2016-06" db="EMBL/GenBank/DDBJ databases">
        <title>Draft genome of Moraxella atlantae CCUG 59586.</title>
        <authorList>
            <person name="Salva-Serra F."/>
            <person name="Engstrom-Jakobsson H."/>
            <person name="Thorell K."/>
            <person name="Gonzales-Siles L."/>
            <person name="Karlsson R."/>
            <person name="Boulund F."/>
            <person name="Engstrand L."/>
            <person name="Kristiansson E."/>
            <person name="Moore E."/>
        </authorList>
    </citation>
    <scope>NUCLEOTIDE SEQUENCE [LARGE SCALE GENOMIC DNA]</scope>
    <source>
        <strain evidence="6 7">CCUG 59586</strain>
    </source>
</reference>
<dbReference type="Pfam" id="PF00551">
    <property type="entry name" value="Formyl_trans_N"/>
    <property type="match status" value="1"/>
</dbReference>
<proteinExistence type="inferred from homology"/>
<dbReference type="PROSITE" id="PS51671">
    <property type="entry name" value="ACT"/>
    <property type="match status" value="1"/>
</dbReference>
<evidence type="ECO:0000256" key="3">
    <source>
        <dbReference type="HAMAP-Rule" id="MF_01927"/>
    </source>
</evidence>
<keyword evidence="7" id="KW-1185">Reference proteome</keyword>
<dbReference type="HAMAP" id="MF_01927">
    <property type="entry name" value="PurU"/>
    <property type="match status" value="1"/>
</dbReference>
<feature type="domain" description="ACT" evidence="5">
    <location>
        <begin position="19"/>
        <end position="94"/>
    </location>
</feature>
<evidence type="ECO:0000256" key="2">
    <source>
        <dbReference type="ARBA" id="ARBA00022801"/>
    </source>
</evidence>
<name>A0A1B8Q9P8_9GAMM</name>
<dbReference type="GO" id="GO:0006189">
    <property type="term" value="P:'de novo' IMP biosynthetic process"/>
    <property type="evidence" value="ECO:0007669"/>
    <property type="project" value="UniProtKB-UniRule"/>
</dbReference>
<dbReference type="UniPathway" id="UPA00074">
    <property type="reaction ID" value="UER00170"/>
</dbReference>
<keyword evidence="3" id="KW-0658">Purine biosynthesis</keyword>
<dbReference type="InterPro" id="IPR045865">
    <property type="entry name" value="ACT-like_dom_sf"/>
</dbReference>
<dbReference type="GO" id="GO:0008864">
    <property type="term" value="F:formyltetrahydrofolate deformylase activity"/>
    <property type="evidence" value="ECO:0007669"/>
    <property type="project" value="UniProtKB-UniRule"/>
</dbReference>
<dbReference type="InterPro" id="IPR002376">
    <property type="entry name" value="Formyl_transf_N"/>
</dbReference>
<dbReference type="InterPro" id="IPR041729">
    <property type="entry name" value="Formyl-FH4-Hydrolase_C"/>
</dbReference>
<evidence type="ECO:0000313" key="6">
    <source>
        <dbReference type="EMBL" id="OBX75838.1"/>
    </source>
</evidence>
<feature type="active site" evidence="3">
    <location>
        <position position="241"/>
    </location>
</feature>
<dbReference type="GO" id="GO:0006730">
    <property type="term" value="P:one-carbon metabolic process"/>
    <property type="evidence" value="ECO:0007669"/>
    <property type="project" value="UniProtKB-KW"/>
</dbReference>
<protein>
    <recommendedName>
        <fullName evidence="3 4">Formyltetrahydrofolate deformylase</fullName>
        <ecNumber evidence="3 4">3.5.1.10</ecNumber>
    </recommendedName>
    <alternativeName>
        <fullName evidence="3">Formyl-FH(4) hydrolase</fullName>
    </alternativeName>
</protein>
<gene>
    <name evidence="3" type="primary">purU</name>
    <name evidence="6" type="ORF">A9306_01960</name>
</gene>
<dbReference type="CDD" id="cd08648">
    <property type="entry name" value="FMT_core_Formyl-FH4-Hydrolase_C"/>
    <property type="match status" value="1"/>
</dbReference>
<dbReference type="Proteomes" id="UP000092616">
    <property type="component" value="Unassembled WGS sequence"/>
</dbReference>